<dbReference type="EMBL" id="KB740085">
    <property type="protein sequence ID" value="ENN81566.1"/>
    <property type="molecule type" value="Genomic_DNA"/>
</dbReference>
<dbReference type="OMA" id="MNLPRFK"/>
<comment type="similarity">
    <text evidence="5">Belongs to the TRAFAC class translation factor GTPase superfamily. Bms1-like GTPase family. TSR1 subfamily.</text>
</comment>
<dbReference type="SMART" id="SM00785">
    <property type="entry name" value="AARP2CN"/>
    <property type="match status" value="1"/>
</dbReference>
<dbReference type="InterPro" id="IPR030387">
    <property type="entry name" value="G_Bms1/Tsr1_dom"/>
</dbReference>
<dbReference type="PROSITE" id="PS51714">
    <property type="entry name" value="G_BMS1"/>
    <property type="match status" value="1"/>
</dbReference>
<organism evidence="8">
    <name type="scientific">Dendroctonus ponderosae</name>
    <name type="common">Mountain pine beetle</name>
    <dbReference type="NCBI Taxonomy" id="77166"/>
    <lineage>
        <taxon>Eukaryota</taxon>
        <taxon>Metazoa</taxon>
        <taxon>Ecdysozoa</taxon>
        <taxon>Arthropoda</taxon>
        <taxon>Hexapoda</taxon>
        <taxon>Insecta</taxon>
        <taxon>Pterygota</taxon>
        <taxon>Neoptera</taxon>
        <taxon>Endopterygota</taxon>
        <taxon>Coleoptera</taxon>
        <taxon>Polyphaga</taxon>
        <taxon>Cucujiformia</taxon>
        <taxon>Curculionidae</taxon>
        <taxon>Scolytinae</taxon>
        <taxon>Dendroctonus</taxon>
    </lineage>
</organism>
<evidence type="ECO:0000256" key="7">
    <source>
        <dbReference type="SAM" id="MobiDB-lite"/>
    </source>
</evidence>
<protein>
    <recommendedName>
        <fullName evidence="6">Pre-rRNA-processing protein TSR1 homolog</fullName>
    </recommendedName>
</protein>
<dbReference type="GO" id="GO:0000479">
    <property type="term" value="P:endonucleolytic cleavage of tricistronic rRNA transcript (SSU-rRNA, 5.8S rRNA, LSU-rRNA)"/>
    <property type="evidence" value="ECO:0007669"/>
    <property type="project" value="TreeGrafter"/>
</dbReference>
<dbReference type="OrthoDB" id="119302at2759"/>
<evidence type="ECO:0000256" key="2">
    <source>
        <dbReference type="ARBA" id="ARBA00022517"/>
    </source>
</evidence>
<evidence type="ECO:0000256" key="6">
    <source>
        <dbReference type="ARBA" id="ARBA00040070"/>
    </source>
</evidence>
<dbReference type="Pfam" id="PF04950">
    <property type="entry name" value="RIBIOP_C"/>
    <property type="match status" value="1"/>
</dbReference>
<comment type="subcellular location">
    <subcellularLocation>
        <location evidence="1">Nucleus</location>
        <location evidence="1">Nucleolus</location>
    </subcellularLocation>
</comment>
<feature type="compositionally biased region" description="Acidic residues" evidence="7">
    <location>
        <begin position="391"/>
        <end position="413"/>
    </location>
</feature>
<dbReference type="GO" id="GO:0034511">
    <property type="term" value="F:U3 snoRNA binding"/>
    <property type="evidence" value="ECO:0007669"/>
    <property type="project" value="TreeGrafter"/>
</dbReference>
<dbReference type="PANTHER" id="PTHR12858:SF1">
    <property type="entry name" value="PRE-RRNA-PROCESSING PROTEIN TSR1 HOMOLOG"/>
    <property type="match status" value="1"/>
</dbReference>
<dbReference type="PANTHER" id="PTHR12858">
    <property type="entry name" value="RIBOSOME BIOGENESIS PROTEIN"/>
    <property type="match status" value="1"/>
</dbReference>
<dbReference type="GO" id="GO:0030688">
    <property type="term" value="C:preribosome, small subunit precursor"/>
    <property type="evidence" value="ECO:0007669"/>
    <property type="project" value="TreeGrafter"/>
</dbReference>
<evidence type="ECO:0000313" key="8">
    <source>
        <dbReference type="EMBL" id="ENN81566.1"/>
    </source>
</evidence>
<evidence type="ECO:0000256" key="3">
    <source>
        <dbReference type="ARBA" id="ARBA00023242"/>
    </source>
</evidence>
<feature type="region of interest" description="Disordered" evidence="7">
    <location>
        <begin position="1"/>
        <end position="61"/>
    </location>
</feature>
<evidence type="ECO:0000256" key="1">
    <source>
        <dbReference type="ARBA" id="ARBA00004604"/>
    </source>
</evidence>
<dbReference type="InterPro" id="IPR012948">
    <property type="entry name" value="AARP2CN"/>
</dbReference>
<feature type="compositionally biased region" description="Basic residues" evidence="7">
    <location>
        <begin position="20"/>
        <end position="29"/>
    </location>
</feature>
<proteinExistence type="inferred from homology"/>
<dbReference type="Pfam" id="PF22298">
    <property type="entry name" value="Tsr1_G-like"/>
    <property type="match status" value="1"/>
</dbReference>
<keyword evidence="2" id="KW-0690">Ribosome biogenesis</keyword>
<dbReference type="InterPro" id="IPR007034">
    <property type="entry name" value="BMS1_TSR1_C"/>
</dbReference>
<accession>N6ULQ5</accession>
<dbReference type="HOGENOM" id="CLU_009858_1_0_1"/>
<dbReference type="InterPro" id="IPR039761">
    <property type="entry name" value="Bms1/Tsr1"/>
</dbReference>
<dbReference type="Pfam" id="PF08142">
    <property type="entry name" value="AARP2CN"/>
    <property type="match status" value="1"/>
</dbReference>
<feature type="region of interest" description="Disordered" evidence="7">
    <location>
        <begin position="365"/>
        <end position="444"/>
    </location>
</feature>
<name>N6ULQ5_DENPD</name>
<feature type="compositionally biased region" description="Basic and acidic residues" evidence="7">
    <location>
        <begin position="414"/>
        <end position="424"/>
    </location>
</feature>
<feature type="non-terminal residue" evidence="8">
    <location>
        <position position="1"/>
    </location>
</feature>
<dbReference type="GO" id="GO:0005525">
    <property type="term" value="F:GTP binding"/>
    <property type="evidence" value="ECO:0007669"/>
    <property type="project" value="TreeGrafter"/>
</dbReference>
<dbReference type="GO" id="GO:0000462">
    <property type="term" value="P:maturation of SSU-rRNA from tricistronic rRNA transcript (SSU-rRNA, 5.8S rRNA, LSU-rRNA)"/>
    <property type="evidence" value="ECO:0007669"/>
    <property type="project" value="TreeGrafter"/>
</dbReference>
<feature type="compositionally biased region" description="Basic and acidic residues" evidence="7">
    <location>
        <begin position="41"/>
        <end position="51"/>
    </location>
</feature>
<dbReference type="SMART" id="SM01362">
    <property type="entry name" value="DUF663"/>
    <property type="match status" value="1"/>
</dbReference>
<comment type="function">
    <text evidence="4">Required during maturation of the 40S ribosomal subunit in the nucleolus.</text>
</comment>
<evidence type="ECO:0000256" key="4">
    <source>
        <dbReference type="ARBA" id="ARBA00037087"/>
    </source>
</evidence>
<dbReference type="GO" id="GO:0003924">
    <property type="term" value="F:GTPase activity"/>
    <property type="evidence" value="ECO:0007669"/>
    <property type="project" value="TreeGrafter"/>
</dbReference>
<sequence>MAVDKSQSHRAGVFKQTNKEHKHGKHRSKGALDNAAKVRRQKGDLTRDQRRNQSAQIRQKKREEMLAKKRALGGYEASPFLIAVLPLNKEFDPTTAITILCQCDEGAIIRKTSTGVTHICLPRFKKRFSFVVPANDNELDVIDTLKVADQVLFLLSAINGTEFIEQIVDQWGKKILKSGLAQGLPTPIVALADLDSVAPKKRADFKLGVQKMVTSWLPKEKLMVLDRNCDGINILRRLGDQKRKTILYRDHRPYVLGEELEYIQDDQGSMGTLKVTGYLKGATLSVNQLVHIPGLGDFQLAQVDAVTDPNNLEKHKCRDANGAEIIKVHVLEVCDPTKQESLDLYMSDAMDVDNDMLPSELHVDTADQNAKAETSKPKPEGWSDYQAAWIPDDDTEFQQDGISESDTESEGEMMDARSEDRSSCADEDSDGDSPTGSEIDVNDDKYDNGMDLNMEQQDLEKLKAAKADLIFPDEIDTPHGVLARDRFRKYRALESFRYGAMVDVETNLSSPWDPLENLPNDYSRICQFKNFAHAKKSVFKEDEKKPGAMPGLYLTVHVKNVSQLMWSAFEKTRSPVILSGLFPHEHKMSICNVVLRRTPNYGGAIKSKDRLIFQCGFRRFMVNPIFSQHTNGTKHKFERYFQIDETTVATFYAPVQFPPAPVLCYKEVLGTLVLVATGSLLSCDSTRLIIKRTVLSGHPFKIFKKSAIIRFMFFDRQDIMHFKPCRLVTKMGRRGHIMEPLGTHGHMKCIFDGQLKSQDTVLLNLYKRVFPKWTYEDLIVTCENQPMNMETS</sequence>
<dbReference type="AlphaFoldDB" id="N6ULQ5"/>
<reference evidence="8" key="1">
    <citation type="journal article" date="2013" name="Genome Biol.">
        <title>Draft genome of the mountain pine beetle, Dendroctonus ponderosae Hopkins, a major forest pest.</title>
        <authorList>
            <person name="Keeling C.I."/>
            <person name="Yuen M.M."/>
            <person name="Liao N.Y."/>
            <person name="Docking T.R."/>
            <person name="Chan S.K."/>
            <person name="Taylor G.A."/>
            <person name="Palmquist D.L."/>
            <person name="Jackman S.D."/>
            <person name="Nguyen A."/>
            <person name="Li M."/>
            <person name="Henderson H."/>
            <person name="Janes J.K."/>
            <person name="Zhao Y."/>
            <person name="Pandoh P."/>
            <person name="Moore R."/>
            <person name="Sperling F.A."/>
            <person name="Huber D.P."/>
            <person name="Birol I."/>
            <person name="Jones S.J."/>
            <person name="Bohlmann J."/>
        </authorList>
    </citation>
    <scope>NUCLEOTIDE SEQUENCE</scope>
</reference>
<keyword evidence="3" id="KW-0539">Nucleus</keyword>
<dbReference type="GO" id="GO:0005730">
    <property type="term" value="C:nucleolus"/>
    <property type="evidence" value="ECO:0007669"/>
    <property type="project" value="UniProtKB-SubCell"/>
</dbReference>
<evidence type="ECO:0000256" key="5">
    <source>
        <dbReference type="ARBA" id="ARBA00038288"/>
    </source>
</evidence>
<gene>
    <name evidence="8" type="ORF">YQE_02095</name>
</gene>